<protein>
    <submittedName>
        <fullName evidence="2">NAD-dependent dehydratase</fullName>
    </submittedName>
</protein>
<gene>
    <name evidence="2" type="ORF">BC6307_09560</name>
</gene>
<accession>A0A223KPS8</accession>
<dbReference type="Proteomes" id="UP000215224">
    <property type="component" value="Chromosome"/>
</dbReference>
<dbReference type="STRING" id="1314751.GCA_001591425_02189"/>
<reference evidence="2 3" key="1">
    <citation type="submission" date="2016-12" db="EMBL/GenBank/DDBJ databases">
        <title>The whole genome sequencing and assembly of Bacillus cohnii DSM 6307T strain.</title>
        <authorList>
            <person name="Lee Y.-J."/>
            <person name="Yi H."/>
            <person name="Bahn Y.-S."/>
            <person name="Kim J.F."/>
            <person name="Lee D.-W."/>
        </authorList>
    </citation>
    <scope>NUCLEOTIDE SEQUENCE [LARGE SCALE GENOMIC DNA]</scope>
    <source>
        <strain evidence="2 3">DSM 6307</strain>
    </source>
</reference>
<dbReference type="InterPro" id="IPR001509">
    <property type="entry name" value="Epimerase_deHydtase"/>
</dbReference>
<dbReference type="PANTHER" id="PTHR48079">
    <property type="entry name" value="PROTEIN YEEZ"/>
    <property type="match status" value="1"/>
</dbReference>
<feature type="domain" description="NAD-dependent epimerase/dehydratase" evidence="1">
    <location>
        <begin position="3"/>
        <end position="66"/>
    </location>
</feature>
<organism evidence="2 3">
    <name type="scientific">Sutcliffiella cohnii</name>
    <dbReference type="NCBI Taxonomy" id="33932"/>
    <lineage>
        <taxon>Bacteria</taxon>
        <taxon>Bacillati</taxon>
        <taxon>Bacillota</taxon>
        <taxon>Bacilli</taxon>
        <taxon>Bacillales</taxon>
        <taxon>Bacillaceae</taxon>
        <taxon>Sutcliffiella</taxon>
    </lineage>
</organism>
<dbReference type="SUPFAM" id="SSF51735">
    <property type="entry name" value="NAD(P)-binding Rossmann-fold domains"/>
    <property type="match status" value="1"/>
</dbReference>
<dbReference type="EMBL" id="CP018866">
    <property type="protein sequence ID" value="AST91510.1"/>
    <property type="molecule type" value="Genomic_DNA"/>
</dbReference>
<dbReference type="Pfam" id="PF01370">
    <property type="entry name" value="Epimerase"/>
    <property type="match status" value="1"/>
</dbReference>
<dbReference type="InterPro" id="IPR036291">
    <property type="entry name" value="NAD(P)-bd_dom_sf"/>
</dbReference>
<evidence type="ECO:0000259" key="1">
    <source>
        <dbReference type="Pfam" id="PF01370"/>
    </source>
</evidence>
<dbReference type="RefSeq" id="WP_066415840.1">
    <property type="nucleotide sequence ID" value="NZ_CP018866.1"/>
</dbReference>
<evidence type="ECO:0000313" key="2">
    <source>
        <dbReference type="EMBL" id="AST91510.1"/>
    </source>
</evidence>
<keyword evidence="3" id="KW-1185">Reference proteome</keyword>
<dbReference type="AlphaFoldDB" id="A0A223KPS8"/>
<dbReference type="InterPro" id="IPR051783">
    <property type="entry name" value="NAD(P)-dependent_oxidoreduct"/>
</dbReference>
<evidence type="ECO:0000313" key="3">
    <source>
        <dbReference type="Proteomes" id="UP000215224"/>
    </source>
</evidence>
<name>A0A223KPS8_9BACI</name>
<dbReference type="PANTHER" id="PTHR48079:SF6">
    <property type="entry name" value="NAD(P)-BINDING DOMAIN-CONTAINING PROTEIN-RELATED"/>
    <property type="match status" value="1"/>
</dbReference>
<dbReference type="GO" id="GO:0004029">
    <property type="term" value="F:aldehyde dehydrogenase (NAD+) activity"/>
    <property type="evidence" value="ECO:0007669"/>
    <property type="project" value="TreeGrafter"/>
</dbReference>
<dbReference type="GO" id="GO:0005737">
    <property type="term" value="C:cytoplasm"/>
    <property type="evidence" value="ECO:0007669"/>
    <property type="project" value="TreeGrafter"/>
</dbReference>
<proteinExistence type="predicted"/>
<dbReference type="Gene3D" id="3.40.50.720">
    <property type="entry name" value="NAD(P)-binding Rossmann-like Domain"/>
    <property type="match status" value="1"/>
</dbReference>
<dbReference type="KEGG" id="bcoh:BC6307_09560"/>
<sequence length="342" mass="39002">MKVLVIGGTRFLGRFIVEEALKQGHEVTLFNRGNNQELFPQLETIIGDRTEDLSLLDTGKWDAAIDTCGFTPRAVDEMTKMLADKIDHYTYISSISVYKDWAVNNIDESYDVQTLSDDQVNEIGYGTSEQINEHYGALKARCEQTAEQNLPNKTFSIRAGLLVGPHDYTDRFTYWVERIQKGGKVFVPGRKDRPLQWIDARDLASWIVKKVDEKVTGVYNVTGPAEMLTMENFLKACIEVTNSSSQLIWADEQFVTQKEIAPWSQLPLWIPETTPLPGQKEPWIGTFTININKALHLGLTFRPIEETVHDTLQWDLTRGSRKKTAGLTLQLEKELLEEYLNE</sequence>